<evidence type="ECO:0000313" key="2">
    <source>
        <dbReference type="EMBL" id="MSS90424.1"/>
    </source>
</evidence>
<protein>
    <recommendedName>
        <fullName evidence="4">Early nodulin 20 (N-20)</fullName>
    </recommendedName>
</protein>
<sequence>MQGKLTLVNPIKIDGKNVKQLKYDTNEITPELYAEAETRKAKAGHANGNRSGAMELDYPFHLYLGFAAILAVNEGYTFEDVERVKGRDVIEISVIGRNFIMKSEGSEGETSDEQSETSPESTTQA</sequence>
<name>A0A6N7WL25_9FIRM</name>
<gene>
    <name evidence="2" type="ORF">FYJ45_19715</name>
</gene>
<reference evidence="2 3" key="1">
    <citation type="submission" date="2019-08" db="EMBL/GenBank/DDBJ databases">
        <title>In-depth cultivation of the pig gut microbiome towards novel bacterial diversity and tailored functional studies.</title>
        <authorList>
            <person name="Wylensek D."/>
            <person name="Hitch T.C.A."/>
            <person name="Clavel T."/>
        </authorList>
    </citation>
    <scope>NUCLEOTIDE SEQUENCE [LARGE SCALE GENOMIC DNA]</scope>
    <source>
        <strain evidence="2 3">WCA-389-WT-23B</strain>
    </source>
</reference>
<feature type="compositionally biased region" description="Polar residues" evidence="1">
    <location>
        <begin position="116"/>
        <end position="125"/>
    </location>
</feature>
<keyword evidence="3" id="KW-1185">Reference proteome</keyword>
<dbReference type="Proteomes" id="UP000436047">
    <property type="component" value="Unassembled WGS sequence"/>
</dbReference>
<comment type="caution">
    <text evidence="2">The sequence shown here is derived from an EMBL/GenBank/DDBJ whole genome shotgun (WGS) entry which is preliminary data.</text>
</comment>
<accession>A0A6N7WL25</accession>
<dbReference type="GeneID" id="86055262"/>
<proteinExistence type="predicted"/>
<dbReference type="RefSeq" id="WP_154466881.1">
    <property type="nucleotide sequence ID" value="NZ_VUMI01000038.1"/>
</dbReference>
<dbReference type="AlphaFoldDB" id="A0A6N7WL25"/>
<feature type="compositionally biased region" description="Acidic residues" evidence="1">
    <location>
        <begin position="106"/>
        <end position="115"/>
    </location>
</feature>
<feature type="region of interest" description="Disordered" evidence="1">
    <location>
        <begin position="103"/>
        <end position="125"/>
    </location>
</feature>
<evidence type="ECO:0000256" key="1">
    <source>
        <dbReference type="SAM" id="MobiDB-lite"/>
    </source>
</evidence>
<organism evidence="2 3">
    <name type="scientific">Eisenbergiella porci</name>
    <dbReference type="NCBI Taxonomy" id="2652274"/>
    <lineage>
        <taxon>Bacteria</taxon>
        <taxon>Bacillati</taxon>
        <taxon>Bacillota</taxon>
        <taxon>Clostridia</taxon>
        <taxon>Lachnospirales</taxon>
        <taxon>Lachnospiraceae</taxon>
        <taxon>Eisenbergiella</taxon>
    </lineage>
</organism>
<evidence type="ECO:0000313" key="3">
    <source>
        <dbReference type="Proteomes" id="UP000436047"/>
    </source>
</evidence>
<evidence type="ECO:0008006" key="4">
    <source>
        <dbReference type="Google" id="ProtNLM"/>
    </source>
</evidence>
<dbReference type="EMBL" id="VUMI01000038">
    <property type="protein sequence ID" value="MSS90424.1"/>
    <property type="molecule type" value="Genomic_DNA"/>
</dbReference>